<reference evidence="2" key="1">
    <citation type="journal article" date="2016" name="Nat. Genet.">
        <title>A high-quality carrot genome assembly provides new insights into carotenoid accumulation and asterid genome evolution.</title>
        <authorList>
            <person name="Iorizzo M."/>
            <person name="Ellison S."/>
            <person name="Senalik D."/>
            <person name="Zeng P."/>
            <person name="Satapoomin P."/>
            <person name="Huang J."/>
            <person name="Bowman M."/>
            <person name="Iovene M."/>
            <person name="Sanseverino W."/>
            <person name="Cavagnaro P."/>
            <person name="Yildiz M."/>
            <person name="Macko-Podgorni A."/>
            <person name="Moranska E."/>
            <person name="Grzebelus E."/>
            <person name="Grzebelus D."/>
            <person name="Ashrafi H."/>
            <person name="Zheng Z."/>
            <person name="Cheng S."/>
            <person name="Spooner D."/>
            <person name="Van Deynze A."/>
            <person name="Simon P."/>
        </authorList>
    </citation>
    <scope>NUCLEOTIDE SEQUENCE [LARGE SCALE GENOMIC DNA]</scope>
    <source>
        <tissue evidence="2">Leaf</tissue>
    </source>
</reference>
<proteinExistence type="predicted"/>
<name>A0A162A803_DAUCS</name>
<dbReference type="EMBL" id="LNRQ01000004">
    <property type="protein sequence ID" value="KZM96800.1"/>
    <property type="molecule type" value="Genomic_DNA"/>
</dbReference>
<protein>
    <submittedName>
        <fullName evidence="2">Uncharacterized protein</fullName>
    </submittedName>
</protein>
<gene>
    <name evidence="2" type="ORF">DCAR_015838</name>
</gene>
<accession>A0A162A803</accession>
<evidence type="ECO:0000256" key="1">
    <source>
        <dbReference type="SAM" id="MobiDB-lite"/>
    </source>
</evidence>
<sequence>MDELIKSIGGMAEANAHVPMLSRTHSQHCSDPTKLIPNHSAPSEASGIDLCRWVHHAVRDHKSLSMEVGFGRTIAV</sequence>
<comment type="caution">
    <text evidence="2">The sequence shown here is derived from an EMBL/GenBank/DDBJ whole genome shotgun (WGS) entry which is preliminary data.</text>
</comment>
<dbReference type="Gramene" id="KZM96800">
    <property type="protein sequence ID" value="KZM96800"/>
    <property type="gene ID" value="DCAR_015838"/>
</dbReference>
<dbReference type="AlphaFoldDB" id="A0A162A803"/>
<feature type="region of interest" description="Disordered" evidence="1">
    <location>
        <begin position="22"/>
        <end position="41"/>
    </location>
</feature>
<organism evidence="2">
    <name type="scientific">Daucus carota subsp. sativus</name>
    <name type="common">Carrot</name>
    <dbReference type="NCBI Taxonomy" id="79200"/>
    <lineage>
        <taxon>Eukaryota</taxon>
        <taxon>Viridiplantae</taxon>
        <taxon>Streptophyta</taxon>
        <taxon>Embryophyta</taxon>
        <taxon>Tracheophyta</taxon>
        <taxon>Spermatophyta</taxon>
        <taxon>Magnoliopsida</taxon>
        <taxon>eudicotyledons</taxon>
        <taxon>Gunneridae</taxon>
        <taxon>Pentapetalae</taxon>
        <taxon>asterids</taxon>
        <taxon>campanulids</taxon>
        <taxon>Apiales</taxon>
        <taxon>Apiaceae</taxon>
        <taxon>Apioideae</taxon>
        <taxon>Scandiceae</taxon>
        <taxon>Daucinae</taxon>
        <taxon>Daucus</taxon>
        <taxon>Daucus sect. Daucus</taxon>
    </lineage>
</organism>
<evidence type="ECO:0000313" key="2">
    <source>
        <dbReference type="EMBL" id="KZM96800.1"/>
    </source>
</evidence>